<evidence type="ECO:0000313" key="7">
    <source>
        <dbReference type="EMBL" id="SHI34279.1"/>
    </source>
</evidence>
<dbReference type="OrthoDB" id="3187562at2"/>
<dbReference type="STRING" id="1123357.SAMN02745244_00150"/>
<dbReference type="InterPro" id="IPR036962">
    <property type="entry name" value="Glyco_hydro_3_N_sf"/>
</dbReference>
<evidence type="ECO:0000256" key="3">
    <source>
        <dbReference type="ARBA" id="ARBA00023277"/>
    </source>
</evidence>
<dbReference type="Pfam" id="PF01915">
    <property type="entry name" value="Glyco_hydro_3_C"/>
    <property type="match status" value="1"/>
</dbReference>
<feature type="transmembrane region" description="Helical" evidence="5">
    <location>
        <begin position="20"/>
        <end position="38"/>
    </location>
</feature>
<dbReference type="InterPro" id="IPR036881">
    <property type="entry name" value="Glyco_hydro_3_C_sf"/>
</dbReference>
<evidence type="ECO:0000256" key="4">
    <source>
        <dbReference type="RuleBase" id="RU361161"/>
    </source>
</evidence>
<sequence>MLDINMADVVAVVNSVLPQLITIGVVLLLAIIATIAVRKRPRPTRKFFRAQTWIAALLVAAIAVTTMLYGGLRNMLDLASGAGVLSQECADAATELGQQVADEGMVLLKNEAGTLPLAATTKLNVFGWGSTNPVYGGTGSGSLSADSELTSLLDGLHHAGLETNDELSQFYTDYRADRPEVGMFAADWTLPEPPASTYPEELLTGVRDYSDTSVVTIARTGGEGFDLPQDVNGEVADTGQFSFTENSTEYNDFADGEGLLELTRSEKDMLDLAKQNSDTVVVVYNGANAMELGDLADDPDVDAIIWALPPGQVGFDALGRIIVGDVNPSAKTPDTFVRDLSATATSNNFGSFNYTNMDEFKQLSPFGTDLETVPAFVNYVEGIYVGYRYWETAAAEGVVDYDAAVLYPFGYGLSYTSFAQEMGQVSYADGTVSFDVVVTNTGDVAGKDVAQVYFTPPYTNGGIEKAAVNMVDYAKTEILEPGASQTLSFEFSDEELASYDAQDAEAYVLEAGDYDISLRSDSHTVIDTETISVADTVTYDSADNTHGGDQIVATNQFGAALGEDITYLSRADGFANREQALAAPTSFEMSDTLKAQFVANDTFDPTEFNNDSDEMPTTGADNGLVLGDLADADYDDPRWDDLLDQMTFQEMDNLIANGGYKTTAVNSVGKILTVDVDGPAALNNNFTGVGSIGLPVSVAVAASFNKDLAHHFGTVIGEMAHDMEVAGWYAPAMNIHRSAYAGRNFEYFSEDPVLSGNQAAQEVVGARELGVYAFIKHFALNDQETNRTNMLTTWSDEQAIREIYLRPFEIAVKDGGAQAVMSAFNYVGPVYAGATPELLNTVLRDEWGFRGMVLTDYFGGYGYQNADQIIRAGGDLMLATVDMGVNHLQDDSATSVIAARQASKNILFTVANSWIYADGQPESTPATWEYIAWSALAVLGLGVIALEVVTIRRFQRRRAEAADQTVAQAE</sequence>
<keyword evidence="2 4" id="KW-0378">Hydrolase</keyword>
<dbReference type="Proteomes" id="UP000184512">
    <property type="component" value="Unassembled WGS sequence"/>
</dbReference>
<protein>
    <submittedName>
        <fullName evidence="7">Beta-glucosidase</fullName>
    </submittedName>
</protein>
<dbReference type="PRINTS" id="PR00133">
    <property type="entry name" value="GLHYDRLASE3"/>
</dbReference>
<dbReference type="EMBL" id="FQZG01000004">
    <property type="protein sequence ID" value="SHI34279.1"/>
    <property type="molecule type" value="Genomic_DNA"/>
</dbReference>
<dbReference type="InterPro" id="IPR001764">
    <property type="entry name" value="Glyco_hydro_3_N"/>
</dbReference>
<dbReference type="PROSITE" id="PS00775">
    <property type="entry name" value="GLYCOSYL_HYDROL_F3"/>
    <property type="match status" value="1"/>
</dbReference>
<feature type="transmembrane region" description="Helical" evidence="5">
    <location>
        <begin position="50"/>
        <end position="72"/>
    </location>
</feature>
<accession>A0A1M6ACY2</accession>
<keyword evidence="4" id="KW-0326">Glycosidase</keyword>
<dbReference type="Gene3D" id="2.60.40.10">
    <property type="entry name" value="Immunoglobulins"/>
    <property type="match status" value="1"/>
</dbReference>
<evidence type="ECO:0000256" key="5">
    <source>
        <dbReference type="SAM" id="Phobius"/>
    </source>
</evidence>
<dbReference type="Gene3D" id="3.40.50.1700">
    <property type="entry name" value="Glycoside hydrolase family 3 C-terminal domain"/>
    <property type="match status" value="1"/>
</dbReference>
<dbReference type="SUPFAM" id="SSF51445">
    <property type="entry name" value="(Trans)glycosidases"/>
    <property type="match status" value="1"/>
</dbReference>
<dbReference type="AlphaFoldDB" id="A0A1M6ACY2"/>
<dbReference type="InterPro" id="IPR019800">
    <property type="entry name" value="Glyco_hydro_3_AS"/>
</dbReference>
<dbReference type="SMART" id="SM01217">
    <property type="entry name" value="Fn3_like"/>
    <property type="match status" value="1"/>
</dbReference>
<keyword evidence="8" id="KW-1185">Reference proteome</keyword>
<feature type="transmembrane region" description="Helical" evidence="5">
    <location>
        <begin position="930"/>
        <end position="949"/>
    </location>
</feature>
<name>A0A1M6ACY2_9ACTN</name>
<keyword evidence="5" id="KW-0812">Transmembrane</keyword>
<dbReference type="PANTHER" id="PTHR42715">
    <property type="entry name" value="BETA-GLUCOSIDASE"/>
    <property type="match status" value="1"/>
</dbReference>
<gene>
    <name evidence="7" type="ORF">SAMN02745244_00150</name>
</gene>
<dbReference type="SUPFAM" id="SSF52279">
    <property type="entry name" value="Beta-D-glucan exohydrolase, C-terminal domain"/>
    <property type="match status" value="1"/>
</dbReference>
<dbReference type="GO" id="GO:0004553">
    <property type="term" value="F:hydrolase activity, hydrolyzing O-glycosyl compounds"/>
    <property type="evidence" value="ECO:0007669"/>
    <property type="project" value="InterPro"/>
</dbReference>
<keyword evidence="5" id="KW-1133">Transmembrane helix</keyword>
<dbReference type="Pfam" id="PF14310">
    <property type="entry name" value="Fn3-like"/>
    <property type="match status" value="1"/>
</dbReference>
<comment type="similarity">
    <text evidence="1 4">Belongs to the glycosyl hydrolase 3 family.</text>
</comment>
<dbReference type="InterPro" id="IPR013783">
    <property type="entry name" value="Ig-like_fold"/>
</dbReference>
<dbReference type="PANTHER" id="PTHR42715:SF10">
    <property type="entry name" value="BETA-GLUCOSIDASE"/>
    <property type="match status" value="1"/>
</dbReference>
<proteinExistence type="inferred from homology"/>
<dbReference type="InterPro" id="IPR017853">
    <property type="entry name" value="GH"/>
</dbReference>
<keyword evidence="5" id="KW-0472">Membrane</keyword>
<dbReference type="GO" id="GO:0005975">
    <property type="term" value="P:carbohydrate metabolic process"/>
    <property type="evidence" value="ECO:0007669"/>
    <property type="project" value="InterPro"/>
</dbReference>
<dbReference type="RefSeq" id="WP_073185477.1">
    <property type="nucleotide sequence ID" value="NZ_FQZG01000004.1"/>
</dbReference>
<dbReference type="Pfam" id="PF00933">
    <property type="entry name" value="Glyco_hydro_3"/>
    <property type="match status" value="1"/>
</dbReference>
<evidence type="ECO:0000256" key="2">
    <source>
        <dbReference type="ARBA" id="ARBA00022801"/>
    </source>
</evidence>
<evidence type="ECO:0000313" key="8">
    <source>
        <dbReference type="Proteomes" id="UP000184512"/>
    </source>
</evidence>
<keyword evidence="3" id="KW-0119">Carbohydrate metabolism</keyword>
<organism evidence="7 8">
    <name type="scientific">Tessaracoccus bendigoensis DSM 12906</name>
    <dbReference type="NCBI Taxonomy" id="1123357"/>
    <lineage>
        <taxon>Bacteria</taxon>
        <taxon>Bacillati</taxon>
        <taxon>Actinomycetota</taxon>
        <taxon>Actinomycetes</taxon>
        <taxon>Propionibacteriales</taxon>
        <taxon>Propionibacteriaceae</taxon>
        <taxon>Tessaracoccus</taxon>
    </lineage>
</organism>
<dbReference type="InterPro" id="IPR002772">
    <property type="entry name" value="Glyco_hydro_3_C"/>
</dbReference>
<evidence type="ECO:0000259" key="6">
    <source>
        <dbReference type="SMART" id="SM01217"/>
    </source>
</evidence>
<dbReference type="InterPro" id="IPR050288">
    <property type="entry name" value="Cellulose_deg_GH3"/>
</dbReference>
<reference evidence="7 8" key="1">
    <citation type="submission" date="2016-11" db="EMBL/GenBank/DDBJ databases">
        <authorList>
            <person name="Jaros S."/>
            <person name="Januszkiewicz K."/>
            <person name="Wedrychowicz H."/>
        </authorList>
    </citation>
    <scope>NUCLEOTIDE SEQUENCE [LARGE SCALE GENOMIC DNA]</scope>
    <source>
        <strain evidence="7 8">DSM 12906</strain>
    </source>
</reference>
<dbReference type="InterPro" id="IPR026891">
    <property type="entry name" value="Fn3-like"/>
</dbReference>
<dbReference type="Gene3D" id="3.20.20.300">
    <property type="entry name" value="Glycoside hydrolase, family 3, N-terminal domain"/>
    <property type="match status" value="1"/>
</dbReference>
<feature type="domain" description="Fibronectin type III-like" evidence="6">
    <location>
        <begin position="448"/>
        <end position="522"/>
    </location>
</feature>
<evidence type="ECO:0000256" key="1">
    <source>
        <dbReference type="ARBA" id="ARBA00005336"/>
    </source>
</evidence>